<dbReference type="AlphaFoldDB" id="A0A3L6STH3"/>
<sequence>MVADGLPHAKPGGGSGHGAGPADARHPNRPELTGARTATPHRRRDVAAARTALAHGRRQRLLRPRAVLPPPLQLHPPMAAAVYARSARRKSGSAPGIAEAVEVSARASWSSLAPL</sequence>
<accession>A0A3L6STH3</accession>
<organism evidence="2 3">
    <name type="scientific">Panicum miliaceum</name>
    <name type="common">Proso millet</name>
    <name type="synonym">Broomcorn millet</name>
    <dbReference type="NCBI Taxonomy" id="4540"/>
    <lineage>
        <taxon>Eukaryota</taxon>
        <taxon>Viridiplantae</taxon>
        <taxon>Streptophyta</taxon>
        <taxon>Embryophyta</taxon>
        <taxon>Tracheophyta</taxon>
        <taxon>Spermatophyta</taxon>
        <taxon>Magnoliopsida</taxon>
        <taxon>Liliopsida</taxon>
        <taxon>Poales</taxon>
        <taxon>Poaceae</taxon>
        <taxon>PACMAD clade</taxon>
        <taxon>Panicoideae</taxon>
        <taxon>Panicodae</taxon>
        <taxon>Paniceae</taxon>
        <taxon>Panicinae</taxon>
        <taxon>Panicum</taxon>
        <taxon>Panicum sect. Panicum</taxon>
    </lineage>
</organism>
<dbReference type="EMBL" id="PQIB02000003">
    <property type="protein sequence ID" value="RLN27760.1"/>
    <property type="molecule type" value="Genomic_DNA"/>
</dbReference>
<evidence type="ECO:0000313" key="3">
    <source>
        <dbReference type="Proteomes" id="UP000275267"/>
    </source>
</evidence>
<keyword evidence="3" id="KW-1185">Reference proteome</keyword>
<dbReference type="Proteomes" id="UP000275267">
    <property type="component" value="Unassembled WGS sequence"/>
</dbReference>
<evidence type="ECO:0000313" key="2">
    <source>
        <dbReference type="EMBL" id="RLN27760.1"/>
    </source>
</evidence>
<protein>
    <submittedName>
        <fullName evidence="2">Uncharacterized protein</fullName>
    </submittedName>
</protein>
<name>A0A3L6STH3_PANMI</name>
<feature type="region of interest" description="Disordered" evidence="1">
    <location>
        <begin position="1"/>
        <end position="73"/>
    </location>
</feature>
<proteinExistence type="predicted"/>
<gene>
    <name evidence="2" type="ORF">C2845_PM05G01870</name>
</gene>
<evidence type="ECO:0000256" key="1">
    <source>
        <dbReference type="SAM" id="MobiDB-lite"/>
    </source>
</evidence>
<reference evidence="3" key="1">
    <citation type="journal article" date="2019" name="Nat. Commun.">
        <title>The genome of broomcorn millet.</title>
        <authorList>
            <person name="Zou C."/>
            <person name="Miki D."/>
            <person name="Li D."/>
            <person name="Tang Q."/>
            <person name="Xiao L."/>
            <person name="Rajput S."/>
            <person name="Deng P."/>
            <person name="Jia W."/>
            <person name="Huang R."/>
            <person name="Zhang M."/>
            <person name="Sun Y."/>
            <person name="Hu J."/>
            <person name="Fu X."/>
            <person name="Schnable P.S."/>
            <person name="Li F."/>
            <person name="Zhang H."/>
            <person name="Feng B."/>
            <person name="Zhu X."/>
            <person name="Liu R."/>
            <person name="Schnable J.C."/>
            <person name="Zhu J.-K."/>
            <person name="Zhang H."/>
        </authorList>
    </citation>
    <scope>NUCLEOTIDE SEQUENCE [LARGE SCALE GENOMIC DNA]</scope>
</reference>
<comment type="caution">
    <text evidence="2">The sequence shown here is derived from an EMBL/GenBank/DDBJ whole genome shotgun (WGS) entry which is preliminary data.</text>
</comment>